<name>A0A2T0WTM7_9RHOB</name>
<dbReference type="GO" id="GO:0016757">
    <property type="term" value="F:glycosyltransferase activity"/>
    <property type="evidence" value="ECO:0007669"/>
    <property type="project" value="InterPro"/>
</dbReference>
<evidence type="ECO:0000313" key="1">
    <source>
        <dbReference type="EMBL" id="PRY90053.1"/>
    </source>
</evidence>
<protein>
    <submittedName>
        <fullName evidence="1">Alpha-N-acetylglucosamine transferase</fullName>
    </submittedName>
</protein>
<dbReference type="AlphaFoldDB" id="A0A2T0WTM7"/>
<reference evidence="1 2" key="1">
    <citation type="submission" date="2018-03" db="EMBL/GenBank/DDBJ databases">
        <title>Genomic Encyclopedia of Archaeal and Bacterial Type Strains, Phase II (KMG-II): from individual species to whole genera.</title>
        <authorList>
            <person name="Goeker M."/>
        </authorList>
    </citation>
    <scope>NUCLEOTIDE SEQUENCE [LARGE SCALE GENOMIC DNA]</scope>
    <source>
        <strain evidence="1 2">DSM 100212</strain>
    </source>
</reference>
<evidence type="ECO:0000313" key="2">
    <source>
        <dbReference type="Proteomes" id="UP000238392"/>
    </source>
</evidence>
<keyword evidence="2" id="KW-1185">Reference proteome</keyword>
<proteinExistence type="predicted"/>
<dbReference type="Gene3D" id="3.90.550.10">
    <property type="entry name" value="Spore Coat Polysaccharide Biosynthesis Protein SpsA, Chain A"/>
    <property type="match status" value="1"/>
</dbReference>
<dbReference type="OrthoDB" id="8278609at2"/>
<keyword evidence="1" id="KW-0808">Transferase</keyword>
<organism evidence="1 2">
    <name type="scientific">Donghicola tyrosinivorans</name>
    <dbReference type="NCBI Taxonomy" id="1652492"/>
    <lineage>
        <taxon>Bacteria</taxon>
        <taxon>Pseudomonadati</taxon>
        <taxon>Pseudomonadota</taxon>
        <taxon>Alphaproteobacteria</taxon>
        <taxon>Rhodobacterales</taxon>
        <taxon>Roseobacteraceae</taxon>
        <taxon>Donghicola</taxon>
    </lineage>
</organism>
<dbReference type="PANTHER" id="PTHR11183">
    <property type="entry name" value="GLYCOGENIN SUBFAMILY MEMBER"/>
    <property type="match status" value="1"/>
</dbReference>
<dbReference type="CDD" id="cd02537">
    <property type="entry name" value="GT8_Glycogenin"/>
    <property type="match status" value="1"/>
</dbReference>
<dbReference type="InterPro" id="IPR029044">
    <property type="entry name" value="Nucleotide-diphossugar_trans"/>
</dbReference>
<accession>A0A2T0WTM7</accession>
<dbReference type="Pfam" id="PF01501">
    <property type="entry name" value="Glyco_transf_8"/>
    <property type="match status" value="1"/>
</dbReference>
<gene>
    <name evidence="1" type="ORF">CLV74_10532</name>
</gene>
<comment type="caution">
    <text evidence="1">The sequence shown here is derived from an EMBL/GenBank/DDBJ whole genome shotgun (WGS) entry which is preliminary data.</text>
</comment>
<dbReference type="EMBL" id="PVTQ01000005">
    <property type="protein sequence ID" value="PRY90053.1"/>
    <property type="molecule type" value="Genomic_DNA"/>
</dbReference>
<sequence length="281" mass="32100">MDGIQVSRAAYSQHAYVTLVTNSNYVAGARALLRSLLWTGTEADLVVMHTAALSADDLAELETFAARLVQVDLLPTSDAFNQAHARDALHGAAPFTKGGKPVFHTPLDNFAKLRLWQLTDYDNVVFLDADTVVVRNIDNLFEYPEFCAAPNVYESLSDFHRMNSGVFTARPSQKTFHKMLAELDVPDAFWRRTDQTFLQSYFPDWNGLPVTYNTLQYVWMNLPDLWNWDMVKVIHYQYEKPWEMDHPKSEELATLIAIWHQYYDGSSRPDLDRMAKPAAVS</sequence>
<dbReference type="RefSeq" id="WP_106263884.1">
    <property type="nucleotide sequence ID" value="NZ_PVTQ01000005.1"/>
</dbReference>
<dbReference type="InterPro" id="IPR050587">
    <property type="entry name" value="GNT1/Glycosyltrans_8"/>
</dbReference>
<dbReference type="SUPFAM" id="SSF53448">
    <property type="entry name" value="Nucleotide-diphospho-sugar transferases"/>
    <property type="match status" value="1"/>
</dbReference>
<dbReference type="InterPro" id="IPR002495">
    <property type="entry name" value="Glyco_trans_8"/>
</dbReference>
<dbReference type="Proteomes" id="UP000238392">
    <property type="component" value="Unassembled WGS sequence"/>
</dbReference>